<evidence type="ECO:0000313" key="1">
    <source>
        <dbReference type="EMBL" id="GAA4681539.1"/>
    </source>
</evidence>
<keyword evidence="2" id="KW-1185">Reference proteome</keyword>
<proteinExistence type="predicted"/>
<evidence type="ECO:0008006" key="3">
    <source>
        <dbReference type="Google" id="ProtNLM"/>
    </source>
</evidence>
<dbReference type="EMBL" id="BAABIM010000002">
    <property type="protein sequence ID" value="GAA4681539.1"/>
    <property type="molecule type" value="Genomic_DNA"/>
</dbReference>
<comment type="caution">
    <text evidence="1">The sequence shown here is derived from an EMBL/GenBank/DDBJ whole genome shotgun (WGS) entry which is preliminary data.</text>
</comment>
<gene>
    <name evidence="1" type="ORF">GCM10023226_18400</name>
</gene>
<dbReference type="SUPFAM" id="SSF52980">
    <property type="entry name" value="Restriction endonuclease-like"/>
    <property type="match status" value="1"/>
</dbReference>
<protein>
    <recommendedName>
        <fullName evidence="3">DUF559 domain-containing protein</fullName>
    </recommendedName>
</protein>
<dbReference type="InterPro" id="IPR011335">
    <property type="entry name" value="Restrct_endonuc-II-like"/>
</dbReference>
<evidence type="ECO:0000313" key="2">
    <source>
        <dbReference type="Proteomes" id="UP001500621"/>
    </source>
</evidence>
<accession>A0ABP8W8D2</accession>
<sequence>MSVPVVEHLERLGGVARRGMLLDLVERSDLERAVRVGDVVRDARGRYALTGADAAVRTAASLDGVVGMTDAALHHGWAVKVVPRVPHVVLSRGRESGGRQAVVHRAELQPEEIDGHWTSEERTLADCLRRLPFDEALCVADSARREGVGQAVLERLAERARGPGSRQVKRVAALCTPLAANPFESVARAIAFDVPGLDLRPQVVLEGLGHRADLVDEHLRLVVECDSFAWHGRRYALERDARRYNEMVVGGWVVLRLVHLDVMLHPQVVRSTLIGAVAHAELMNKGLAALRRAA</sequence>
<dbReference type="Proteomes" id="UP001500621">
    <property type="component" value="Unassembled WGS sequence"/>
</dbReference>
<name>A0ABP8W8D2_9ACTN</name>
<organism evidence="1 2">
    <name type="scientific">Nocardioides nanhaiensis</name>
    <dbReference type="NCBI Taxonomy" id="1476871"/>
    <lineage>
        <taxon>Bacteria</taxon>
        <taxon>Bacillati</taxon>
        <taxon>Actinomycetota</taxon>
        <taxon>Actinomycetes</taxon>
        <taxon>Propionibacteriales</taxon>
        <taxon>Nocardioidaceae</taxon>
        <taxon>Nocardioides</taxon>
    </lineage>
</organism>
<reference evidence="2" key="1">
    <citation type="journal article" date="2019" name="Int. J. Syst. Evol. Microbiol.">
        <title>The Global Catalogue of Microorganisms (GCM) 10K type strain sequencing project: providing services to taxonomists for standard genome sequencing and annotation.</title>
        <authorList>
            <consortium name="The Broad Institute Genomics Platform"/>
            <consortium name="The Broad Institute Genome Sequencing Center for Infectious Disease"/>
            <person name="Wu L."/>
            <person name="Ma J."/>
        </authorList>
    </citation>
    <scope>NUCLEOTIDE SEQUENCE [LARGE SCALE GENOMIC DNA]</scope>
    <source>
        <strain evidence="2">JCM 18127</strain>
    </source>
</reference>